<reference evidence="1 2" key="1">
    <citation type="submission" date="2023-01" db="EMBL/GenBank/DDBJ databases">
        <title>Analysis of 21 Apiospora genomes using comparative genomics revels a genus with tremendous synthesis potential of carbohydrate active enzymes and secondary metabolites.</title>
        <authorList>
            <person name="Sorensen T."/>
        </authorList>
    </citation>
    <scope>NUCLEOTIDE SEQUENCE [LARGE SCALE GENOMIC DNA]</scope>
    <source>
        <strain evidence="1 2">CBS 20057</strain>
    </source>
</reference>
<evidence type="ECO:0000313" key="1">
    <source>
        <dbReference type="EMBL" id="KAK8018875.1"/>
    </source>
</evidence>
<accession>A0ABR1RWS0</accession>
<keyword evidence="2" id="KW-1185">Reference proteome</keyword>
<name>A0ABR1RWS0_9PEZI</name>
<organism evidence="1 2">
    <name type="scientific">Apiospora marii</name>
    <dbReference type="NCBI Taxonomy" id="335849"/>
    <lineage>
        <taxon>Eukaryota</taxon>
        <taxon>Fungi</taxon>
        <taxon>Dikarya</taxon>
        <taxon>Ascomycota</taxon>
        <taxon>Pezizomycotina</taxon>
        <taxon>Sordariomycetes</taxon>
        <taxon>Xylariomycetidae</taxon>
        <taxon>Amphisphaeriales</taxon>
        <taxon>Apiosporaceae</taxon>
        <taxon>Apiospora</taxon>
    </lineage>
</organism>
<evidence type="ECO:0000313" key="2">
    <source>
        <dbReference type="Proteomes" id="UP001396898"/>
    </source>
</evidence>
<dbReference type="Proteomes" id="UP001396898">
    <property type="component" value="Unassembled WGS sequence"/>
</dbReference>
<proteinExistence type="predicted"/>
<gene>
    <name evidence="1" type="ORF">PG991_008065</name>
</gene>
<comment type="caution">
    <text evidence="1">The sequence shown here is derived from an EMBL/GenBank/DDBJ whole genome shotgun (WGS) entry which is preliminary data.</text>
</comment>
<protein>
    <submittedName>
        <fullName evidence="1">Uncharacterized protein</fullName>
    </submittedName>
</protein>
<sequence>MGVIARVTTGSWSLFMTGRPAVAVAWVGTRATGVADPVMLPPKFGAVAGPEARHGAWGRDAVVDAGIGIGAACVADRLSPETWVIAWGGATWVNDVLQGFGWSLSRRKRCGSLSDQSFATNIRTLSRPLLEEPNAQHSVLLCLPLGVGVAVVGERGGPGDLLDHPGDELASYVIIHGQLSELDGFRIGSDVVQEDIVAPIEEFEERRAQVFLVATIREEVVLDLPHDLCTALGVPSPLGSLLPLRAEAMLSMIWILGDNDEQMQKSGRAMRRFKEKIAERCNGLNQDKIL</sequence>
<dbReference type="EMBL" id="JAQQWI010000010">
    <property type="protein sequence ID" value="KAK8018875.1"/>
    <property type="molecule type" value="Genomic_DNA"/>
</dbReference>